<feature type="transmembrane region" description="Helical" evidence="1">
    <location>
        <begin position="37"/>
        <end position="60"/>
    </location>
</feature>
<comment type="caution">
    <text evidence="4">The sequence shown here is derived from an EMBL/GenBank/DDBJ whole genome shotgun (WGS) entry which is preliminary data.</text>
</comment>
<dbReference type="Proteomes" id="UP001321700">
    <property type="component" value="Unassembled WGS sequence"/>
</dbReference>
<keyword evidence="4" id="KW-0808">Transferase</keyword>
<evidence type="ECO:0000259" key="3">
    <source>
        <dbReference type="Pfam" id="PF19040"/>
    </source>
</evidence>
<feature type="transmembrane region" description="Helical" evidence="1">
    <location>
        <begin position="257"/>
        <end position="275"/>
    </location>
</feature>
<feature type="transmembrane region" description="Helical" evidence="1">
    <location>
        <begin position="177"/>
        <end position="195"/>
    </location>
</feature>
<evidence type="ECO:0000256" key="1">
    <source>
        <dbReference type="SAM" id="Phobius"/>
    </source>
</evidence>
<feature type="transmembrane region" description="Helical" evidence="1">
    <location>
        <begin position="12"/>
        <end position="31"/>
    </location>
</feature>
<feature type="transmembrane region" description="Helical" evidence="1">
    <location>
        <begin position="201"/>
        <end position="222"/>
    </location>
</feature>
<dbReference type="InterPro" id="IPR050879">
    <property type="entry name" value="Acyltransferase_3"/>
</dbReference>
<keyword evidence="1" id="KW-0812">Transmembrane</keyword>
<dbReference type="EMBL" id="JAVBIK010000001">
    <property type="protein sequence ID" value="MDT7519669.1"/>
    <property type="molecule type" value="Genomic_DNA"/>
</dbReference>
<proteinExistence type="predicted"/>
<keyword evidence="1" id="KW-0472">Membrane</keyword>
<feature type="transmembrane region" description="Helical" evidence="1">
    <location>
        <begin position="351"/>
        <end position="374"/>
    </location>
</feature>
<evidence type="ECO:0000259" key="2">
    <source>
        <dbReference type="Pfam" id="PF01757"/>
    </source>
</evidence>
<feature type="transmembrane region" description="Helical" evidence="1">
    <location>
        <begin position="84"/>
        <end position="103"/>
    </location>
</feature>
<sequence>MKSKIESQFRLDINGLRAWAVLLVILYHFGIPGFSGGFIGVDTFFVISGYLMTGIVIRGLEENTDDTKNKFSLIAFYAARTRRIFPALIILCLILIIAGWFLLLQNDYKILATQSVASLTFLSNFNFWRQAGYFDPSSHEKWLLHTWSLSVEWQFYLILPILLLSLWKLVPNRLGITFAISVGFAVSLATSILLSKTNPTASFFLLHTRAWEMFAGGLVYLLAAWIPTKEIYKTSVEILGFSLITLSLVIFDPSTVWPGWQATIPVLGTSLILFVRRNNSLLTGNTIAQWLGTRSYSLYLWHWPITVGLVYSGQETAPIAVIIGLFATFILGHLSFTLIENPSQKYLAKLSNPYCIILVFAIALSAILFASFIYTKNGIKNRFPSHIEAIAAEASNFNPRRKECMQTSGSDLISCVHGGNNIRAILIGDSHGNAIVSSIANALSSPLDGILEITYSGCPTMFGVQPTRAHIAGSDFKCSEFLEKLDIKIKALPEEIPLIIANRSSAYLLGFNEALKDKTTRDLPLVSFNSQNLETSAEFSVDFSKNLVQSACRLAESRKTYMLQPVPEMGQDVPKSARSMIWGIDKDISISISNYQSRNTTVLNAQKQAHEQCEIELLDPTPYLCWDGKCHGLRNGRALYFDDDHLSEFGNKLLTPMFRRVFGDVLSPTSSSSSRSTE</sequence>
<feature type="transmembrane region" description="Helical" evidence="1">
    <location>
        <begin position="319"/>
        <end position="339"/>
    </location>
</feature>
<reference evidence="4 5" key="1">
    <citation type="submission" date="2023-08" db="EMBL/GenBank/DDBJ databases">
        <title>Rhodoferax potami sp. nov. and Rhodoferax mekongensis sp. nov., isolated from the Mekong River in Thailand.</title>
        <authorList>
            <person name="Kitikhun S."/>
            <person name="Charoenyingcharoen P."/>
            <person name="Siriarchawattana P."/>
            <person name="Likhitrattanapisal S."/>
            <person name="Nilsakha T."/>
            <person name="Chanpet A."/>
            <person name="Rattanawaree P."/>
            <person name="Ingsriswang S."/>
        </authorList>
    </citation>
    <scope>NUCLEOTIDE SEQUENCE [LARGE SCALE GENOMIC DNA]</scope>
    <source>
        <strain evidence="4 5">TBRC 17660</strain>
    </source>
</reference>
<protein>
    <submittedName>
        <fullName evidence="4">Acyltransferase family protein</fullName>
        <ecNumber evidence="4">2.3.1.-</ecNumber>
    </submittedName>
</protein>
<dbReference type="EC" id="2.3.1.-" evidence="4"/>
<dbReference type="PANTHER" id="PTHR23028">
    <property type="entry name" value="ACETYLTRANSFERASE"/>
    <property type="match status" value="1"/>
</dbReference>
<dbReference type="Pfam" id="PF01757">
    <property type="entry name" value="Acyl_transf_3"/>
    <property type="match status" value="1"/>
</dbReference>
<feature type="transmembrane region" description="Helical" evidence="1">
    <location>
        <begin position="296"/>
        <end position="313"/>
    </location>
</feature>
<dbReference type="RefSeq" id="WP_313875336.1">
    <property type="nucleotide sequence ID" value="NZ_JAVBIK010000001.1"/>
</dbReference>
<accession>A0ABU3KPB6</accession>
<evidence type="ECO:0000313" key="5">
    <source>
        <dbReference type="Proteomes" id="UP001321700"/>
    </source>
</evidence>
<dbReference type="Pfam" id="PF19040">
    <property type="entry name" value="SGNH"/>
    <property type="match status" value="1"/>
</dbReference>
<keyword evidence="1" id="KW-1133">Transmembrane helix</keyword>
<organism evidence="4 5">
    <name type="scientific">Rhodoferax potami</name>
    <dbReference type="NCBI Taxonomy" id="3068338"/>
    <lineage>
        <taxon>Bacteria</taxon>
        <taxon>Pseudomonadati</taxon>
        <taxon>Pseudomonadota</taxon>
        <taxon>Betaproteobacteria</taxon>
        <taxon>Burkholderiales</taxon>
        <taxon>Comamonadaceae</taxon>
        <taxon>Rhodoferax</taxon>
    </lineage>
</organism>
<dbReference type="InterPro" id="IPR043968">
    <property type="entry name" value="SGNH"/>
</dbReference>
<feature type="domain" description="Acyltransferase 3" evidence="2">
    <location>
        <begin position="12"/>
        <end position="331"/>
    </location>
</feature>
<keyword evidence="4" id="KW-0012">Acyltransferase</keyword>
<feature type="transmembrane region" description="Helical" evidence="1">
    <location>
        <begin position="234"/>
        <end position="251"/>
    </location>
</feature>
<evidence type="ECO:0000313" key="4">
    <source>
        <dbReference type="EMBL" id="MDT7519669.1"/>
    </source>
</evidence>
<dbReference type="GO" id="GO:0016746">
    <property type="term" value="F:acyltransferase activity"/>
    <property type="evidence" value="ECO:0007669"/>
    <property type="project" value="UniProtKB-KW"/>
</dbReference>
<name>A0ABU3KPB6_9BURK</name>
<dbReference type="InterPro" id="IPR002656">
    <property type="entry name" value="Acyl_transf_3_dom"/>
</dbReference>
<keyword evidence="5" id="KW-1185">Reference proteome</keyword>
<feature type="domain" description="SGNH" evidence="3">
    <location>
        <begin position="404"/>
        <end position="659"/>
    </location>
</feature>
<feature type="transmembrane region" description="Helical" evidence="1">
    <location>
        <begin position="153"/>
        <end position="170"/>
    </location>
</feature>
<gene>
    <name evidence="4" type="ORF">RAE19_13265</name>
</gene>
<dbReference type="PANTHER" id="PTHR23028:SF53">
    <property type="entry name" value="ACYL_TRANSF_3 DOMAIN-CONTAINING PROTEIN"/>
    <property type="match status" value="1"/>
</dbReference>